<dbReference type="AlphaFoldDB" id="A0A0F8ZWN6"/>
<name>A0A0F8ZWN6_9ZZZZ</name>
<feature type="non-terminal residue" evidence="3">
    <location>
        <position position="1"/>
    </location>
</feature>
<reference evidence="3" key="1">
    <citation type="journal article" date="2015" name="Nature">
        <title>Complex archaea that bridge the gap between prokaryotes and eukaryotes.</title>
        <authorList>
            <person name="Spang A."/>
            <person name="Saw J.H."/>
            <person name="Jorgensen S.L."/>
            <person name="Zaremba-Niedzwiedzka K."/>
            <person name="Martijn J."/>
            <person name="Lind A.E."/>
            <person name="van Eijk R."/>
            <person name="Schleper C."/>
            <person name="Guy L."/>
            <person name="Ettema T.J."/>
        </authorList>
    </citation>
    <scope>NUCLEOTIDE SEQUENCE</scope>
</reference>
<protein>
    <submittedName>
        <fullName evidence="3">Uncharacterized protein</fullName>
    </submittedName>
</protein>
<comment type="caution">
    <text evidence="3">The sequence shown here is derived from an EMBL/GenBank/DDBJ whole genome shotgun (WGS) entry which is preliminary data.</text>
</comment>
<feature type="coiled-coil region" evidence="1">
    <location>
        <begin position="118"/>
        <end position="152"/>
    </location>
</feature>
<proteinExistence type="predicted"/>
<evidence type="ECO:0000256" key="1">
    <source>
        <dbReference type="SAM" id="Coils"/>
    </source>
</evidence>
<sequence>RHQLAIKPKDGSRYGAAKQGPLDDLLGDAALDPLEFERMKPREQAEALRTALGLDFAAEDAKRDRLFETRTTVNREVKRLQGAVDSMPRPPEGAPTEVVSVVELSEELDRRRVANTANDKTRQSLDDLLAKADGKKQERDQLYADLDRANSELNEMIYDGKKLRVTVNGLQDLDAGEVLAQIENAESDNAAVRTADERAALVTELGTVVTETEDLSRQIDTIDKAKADATANAKYPVPGLGVEGDVVMLDGQPFEQASQSGRLRASMAIGLMQKPELNIMRVKDGSRLDPKSMDLVKRMAREAGAQLFIEVVIPTDSSTVIIEDGRVLTPGDKQP</sequence>
<accession>A0A0F8ZWN6</accession>
<feature type="region of interest" description="Disordered" evidence="2">
    <location>
        <begin position="1"/>
        <end position="24"/>
    </location>
</feature>
<evidence type="ECO:0000256" key="2">
    <source>
        <dbReference type="SAM" id="MobiDB-lite"/>
    </source>
</evidence>
<organism evidence="3">
    <name type="scientific">marine sediment metagenome</name>
    <dbReference type="NCBI Taxonomy" id="412755"/>
    <lineage>
        <taxon>unclassified sequences</taxon>
        <taxon>metagenomes</taxon>
        <taxon>ecological metagenomes</taxon>
    </lineage>
</organism>
<evidence type="ECO:0000313" key="3">
    <source>
        <dbReference type="EMBL" id="KKK98257.1"/>
    </source>
</evidence>
<dbReference type="EMBL" id="LAZR01045696">
    <property type="protein sequence ID" value="KKK98257.1"/>
    <property type="molecule type" value="Genomic_DNA"/>
</dbReference>
<keyword evidence="1" id="KW-0175">Coiled coil</keyword>
<gene>
    <name evidence="3" type="ORF">LCGC14_2644570</name>
</gene>